<comment type="caution">
    <text evidence="1">The sequence shown here is derived from an EMBL/GenBank/DDBJ whole genome shotgun (WGS) entry which is preliminary data.</text>
</comment>
<sequence>MLMQDTRRHENCFREVIRAHQRVVNRWRKKRPSALEELESITKKHTQDALYRPISLSEGVEEEFYVDVDEEMDGVRWPHSSSSLNWSHACEYSQRPPQF</sequence>
<evidence type="ECO:0000313" key="2">
    <source>
        <dbReference type="Proteomes" id="UP000037729"/>
    </source>
</evidence>
<dbReference type="EMBL" id="LIUF01000008">
    <property type="protein sequence ID" value="KOX91599.1"/>
    <property type="molecule type" value="Genomic_DNA"/>
</dbReference>
<organism evidence="1 2">
    <name type="scientific">Haloarcula rubripromontorii</name>
    <dbReference type="NCBI Taxonomy" id="1705562"/>
    <lineage>
        <taxon>Archaea</taxon>
        <taxon>Methanobacteriati</taxon>
        <taxon>Methanobacteriota</taxon>
        <taxon>Stenosarchaea group</taxon>
        <taxon>Halobacteria</taxon>
        <taxon>Halobacteriales</taxon>
        <taxon>Haloarculaceae</taxon>
        <taxon>Haloarcula</taxon>
    </lineage>
</organism>
<keyword evidence="2" id="KW-1185">Reference proteome</keyword>
<proteinExistence type="predicted"/>
<evidence type="ECO:0000313" key="1">
    <source>
        <dbReference type="EMBL" id="KOX91599.1"/>
    </source>
</evidence>
<gene>
    <name evidence="1" type="ORF">AMS69_17925</name>
</gene>
<dbReference type="PATRIC" id="fig|1705562.3.peg.2070"/>
<reference evidence="1 2" key="1">
    <citation type="submission" date="2015-08" db="EMBL/GenBank/DDBJ databases">
        <title>Genomes of Isolates from Cabo Rojo, PR.</title>
        <authorList>
            <person name="Sanchez-Nieves R.L."/>
            <person name="Montalvo-Rodriguez R."/>
        </authorList>
    </citation>
    <scope>NUCLEOTIDE SEQUENCE [LARGE SCALE GENOMIC DNA]</scope>
    <source>
        <strain evidence="1 2">SL3</strain>
    </source>
</reference>
<dbReference type="AlphaFoldDB" id="A0A0M9AGL5"/>
<dbReference type="STRING" id="1705562.AMS69_17925"/>
<accession>A0A0M9AGL5</accession>
<name>A0A0M9AGL5_9EURY</name>
<dbReference type="Proteomes" id="UP000037729">
    <property type="component" value="Unassembled WGS sequence"/>
</dbReference>
<protein>
    <submittedName>
        <fullName evidence="1">Uncharacterized protein</fullName>
    </submittedName>
</protein>